<name>A0A7Y2E8G2_UNCEI</name>
<dbReference type="AlphaFoldDB" id="A0A7Y2E8G2"/>
<dbReference type="EMBL" id="JABDJR010000405">
    <property type="protein sequence ID" value="NNF07111.1"/>
    <property type="molecule type" value="Genomic_DNA"/>
</dbReference>
<protein>
    <submittedName>
        <fullName evidence="1">DUF493 domain-containing protein</fullName>
    </submittedName>
</protein>
<dbReference type="Pfam" id="PF04359">
    <property type="entry name" value="DUF493"/>
    <property type="match status" value="1"/>
</dbReference>
<gene>
    <name evidence="1" type="ORF">HKN21_10155</name>
</gene>
<dbReference type="InterPro" id="IPR027471">
    <property type="entry name" value="YbeD-like_sf"/>
</dbReference>
<comment type="caution">
    <text evidence="1">The sequence shown here is derived from an EMBL/GenBank/DDBJ whole genome shotgun (WGS) entry which is preliminary data.</text>
</comment>
<reference evidence="1 2" key="1">
    <citation type="submission" date="2020-03" db="EMBL/GenBank/DDBJ databases">
        <title>Metabolic flexibility allows generalist bacteria to become dominant in a frequently disturbed ecosystem.</title>
        <authorList>
            <person name="Chen Y.-J."/>
            <person name="Leung P.M."/>
            <person name="Bay S.K."/>
            <person name="Hugenholtz P."/>
            <person name="Kessler A.J."/>
            <person name="Shelley G."/>
            <person name="Waite D.W."/>
            <person name="Cook P.L."/>
            <person name="Greening C."/>
        </authorList>
    </citation>
    <scope>NUCLEOTIDE SEQUENCE [LARGE SCALE GENOMIC DNA]</scope>
    <source>
        <strain evidence="1">SS_bin_28</strain>
    </source>
</reference>
<organism evidence="1 2">
    <name type="scientific">Eiseniibacteriota bacterium</name>
    <dbReference type="NCBI Taxonomy" id="2212470"/>
    <lineage>
        <taxon>Bacteria</taxon>
        <taxon>Candidatus Eiseniibacteriota</taxon>
    </lineage>
</organism>
<dbReference type="SUPFAM" id="SSF117991">
    <property type="entry name" value="YbeD/HP0495-like"/>
    <property type="match status" value="1"/>
</dbReference>
<accession>A0A7Y2E8G2</accession>
<dbReference type="InterPro" id="IPR007454">
    <property type="entry name" value="UPF0250_YbeD-like"/>
</dbReference>
<evidence type="ECO:0000313" key="1">
    <source>
        <dbReference type="EMBL" id="NNF07111.1"/>
    </source>
</evidence>
<sequence>MNEPRKPEIEYPAEWGYRVIGKEEAVLRAIVHSLVGDRVYELETSNQSATGKYVSIRLTLTVNSEEDRVGLFESLKSQPEVIMVL</sequence>
<evidence type="ECO:0000313" key="2">
    <source>
        <dbReference type="Proteomes" id="UP000547674"/>
    </source>
</evidence>
<dbReference type="Gene3D" id="3.30.70.260">
    <property type="match status" value="1"/>
</dbReference>
<proteinExistence type="predicted"/>
<dbReference type="Proteomes" id="UP000547674">
    <property type="component" value="Unassembled WGS sequence"/>
</dbReference>